<evidence type="ECO:0000259" key="5">
    <source>
        <dbReference type="PROSITE" id="PS51898"/>
    </source>
</evidence>
<protein>
    <submittedName>
        <fullName evidence="6">Uncharacterized protein involved in exopolysaccharide biosynthesis</fullName>
    </submittedName>
</protein>
<dbReference type="InterPro" id="IPR002104">
    <property type="entry name" value="Integrase_catalytic"/>
</dbReference>
<dbReference type="OrthoDB" id="9789256at2"/>
<dbReference type="GO" id="GO:0003677">
    <property type="term" value="F:DNA binding"/>
    <property type="evidence" value="ECO:0007669"/>
    <property type="project" value="InterPro"/>
</dbReference>
<dbReference type="RefSeq" id="WP_084056916.1">
    <property type="nucleotide sequence ID" value="NZ_FWXF01000004.1"/>
</dbReference>
<dbReference type="GO" id="GO:0005886">
    <property type="term" value="C:plasma membrane"/>
    <property type="evidence" value="ECO:0007669"/>
    <property type="project" value="TreeGrafter"/>
</dbReference>
<dbReference type="InterPro" id="IPR050445">
    <property type="entry name" value="Bact_polysacc_biosynth/exp"/>
</dbReference>
<dbReference type="PANTHER" id="PTHR32309">
    <property type="entry name" value="TYROSINE-PROTEIN KINASE"/>
    <property type="match status" value="1"/>
</dbReference>
<feature type="coiled-coil region" evidence="2">
    <location>
        <begin position="178"/>
        <end position="388"/>
    </location>
</feature>
<feature type="region of interest" description="Disordered" evidence="3">
    <location>
        <begin position="1"/>
        <end position="30"/>
    </location>
</feature>
<dbReference type="InterPro" id="IPR013762">
    <property type="entry name" value="Integrase-like_cat_sf"/>
</dbReference>
<gene>
    <name evidence="6" type="ORF">SAMN02746041_01159</name>
</gene>
<accession>A0A1W1XC55</accession>
<dbReference type="AlphaFoldDB" id="A0A1W1XC55"/>
<evidence type="ECO:0000256" key="4">
    <source>
        <dbReference type="SAM" id="Phobius"/>
    </source>
</evidence>
<organism evidence="6 7">
    <name type="scientific">Desulfacinum hydrothermale DSM 13146</name>
    <dbReference type="NCBI Taxonomy" id="1121390"/>
    <lineage>
        <taxon>Bacteria</taxon>
        <taxon>Pseudomonadati</taxon>
        <taxon>Thermodesulfobacteriota</taxon>
        <taxon>Syntrophobacteria</taxon>
        <taxon>Syntrophobacterales</taxon>
        <taxon>Syntrophobacteraceae</taxon>
        <taxon>Desulfacinum</taxon>
    </lineage>
</organism>
<evidence type="ECO:0000256" key="1">
    <source>
        <dbReference type="ARBA" id="ARBA00023172"/>
    </source>
</evidence>
<evidence type="ECO:0000313" key="6">
    <source>
        <dbReference type="EMBL" id="SMC21268.1"/>
    </source>
</evidence>
<dbReference type="Pfam" id="PF00589">
    <property type="entry name" value="Phage_integrase"/>
    <property type="match status" value="1"/>
</dbReference>
<dbReference type="Proteomes" id="UP000192783">
    <property type="component" value="Unassembled WGS sequence"/>
</dbReference>
<reference evidence="6 7" key="1">
    <citation type="submission" date="2017-04" db="EMBL/GenBank/DDBJ databases">
        <authorList>
            <person name="Afonso C.L."/>
            <person name="Miller P.J."/>
            <person name="Scott M.A."/>
            <person name="Spackman E."/>
            <person name="Goraichik I."/>
            <person name="Dimitrov K.M."/>
            <person name="Suarez D.L."/>
            <person name="Swayne D.E."/>
        </authorList>
    </citation>
    <scope>NUCLEOTIDE SEQUENCE [LARGE SCALE GENOMIC DNA]</scope>
    <source>
        <strain evidence="6 7">DSM 13146</strain>
    </source>
</reference>
<dbReference type="GO" id="GO:0004713">
    <property type="term" value="F:protein tyrosine kinase activity"/>
    <property type="evidence" value="ECO:0007669"/>
    <property type="project" value="TreeGrafter"/>
</dbReference>
<name>A0A1W1XC55_9BACT</name>
<evidence type="ECO:0000256" key="3">
    <source>
        <dbReference type="SAM" id="MobiDB-lite"/>
    </source>
</evidence>
<evidence type="ECO:0000313" key="7">
    <source>
        <dbReference type="Proteomes" id="UP000192783"/>
    </source>
</evidence>
<dbReference type="CDD" id="cd00397">
    <property type="entry name" value="DNA_BRE_C"/>
    <property type="match status" value="1"/>
</dbReference>
<dbReference type="GO" id="GO:0006310">
    <property type="term" value="P:DNA recombination"/>
    <property type="evidence" value="ECO:0007669"/>
    <property type="project" value="UniProtKB-KW"/>
</dbReference>
<keyword evidence="4" id="KW-0472">Membrane</keyword>
<dbReference type="InterPro" id="IPR011010">
    <property type="entry name" value="DNA_brk_join_enz"/>
</dbReference>
<dbReference type="SUPFAM" id="SSF56349">
    <property type="entry name" value="DNA breaking-rejoining enzymes"/>
    <property type="match status" value="1"/>
</dbReference>
<dbReference type="Gene3D" id="1.10.443.10">
    <property type="entry name" value="Intergrase catalytic core"/>
    <property type="match status" value="1"/>
</dbReference>
<keyword evidence="7" id="KW-1185">Reference proteome</keyword>
<feature type="compositionally biased region" description="Basic and acidic residues" evidence="3">
    <location>
        <begin position="15"/>
        <end position="26"/>
    </location>
</feature>
<evidence type="ECO:0000256" key="2">
    <source>
        <dbReference type="SAM" id="Coils"/>
    </source>
</evidence>
<dbReference type="PROSITE" id="PS51898">
    <property type="entry name" value="TYR_RECOMBINASE"/>
    <property type="match status" value="1"/>
</dbReference>
<dbReference type="PANTHER" id="PTHR32309:SF13">
    <property type="entry name" value="FERRIC ENTEROBACTIN TRANSPORT PROTEIN FEPE"/>
    <property type="match status" value="1"/>
</dbReference>
<dbReference type="STRING" id="1121390.SAMN02746041_01159"/>
<keyword evidence="4" id="KW-1133">Transmembrane helix</keyword>
<feature type="transmembrane region" description="Helical" evidence="4">
    <location>
        <begin position="37"/>
        <end position="57"/>
    </location>
</feature>
<sequence>MGDSKEIIDVTARGVPERAPEGRADHGSAAPSRGRRLYVFVGLFGCLAALTLAYCFLRPPVYRAEASLILKPTAAQPSELAPTNDSSVGKSDLVVAHQVLTSRSILERVGQEFASGHGASEGARSLSTDHIVGMVGARMVPDGNIIQLFVEGSDRAEALQVLRTWIQVYLRAFEESQKAALALDTASLDEELQALEARLESKRKELELFRQVNDIVSLEREENRLVSKLKGLNESLARAQEAQVTAESRLKALLDARARGEDILEGRELRAVLSMQERAEALRDQIRGLSQRYTEKYMNLDPKVRGIRAQLERIERRIATTRAEAESAALDKARQDVETARRSVAQLEAQIAEQEGQARQFNAKFARHQALVDELKDLETLYRRRKEQRIQREVSPAQQVPRLNVLEPPQAGEVPVRPHYLRDAAIGMGGALLVSLFGLWLYEFLLRLPRKEEPSGGPTLIFQPHVSPGVEPPSSPRVLLEGRAGEASGPERELSPLEIEAMIRTAGPVDRALVYLMLTGLPGEEVARLRWADVDVEGGWIRLSGNPLRSIPLVGLGREVLRRLADAREEAPSDASEPVFMNENSKAMTEDEIRARLIFLAQEACLASPATVTPEVLRHTYLLFLVRQGIRLSALEQIVGPVGPSFVSRYGAMAPPGPGRGPEDVARVLPVFQKTDDRG</sequence>
<keyword evidence="4" id="KW-0812">Transmembrane</keyword>
<keyword evidence="1" id="KW-0233">DNA recombination</keyword>
<dbReference type="EMBL" id="FWXF01000004">
    <property type="protein sequence ID" value="SMC21268.1"/>
    <property type="molecule type" value="Genomic_DNA"/>
</dbReference>
<feature type="domain" description="Tyr recombinase" evidence="5">
    <location>
        <begin position="489"/>
        <end position="670"/>
    </location>
</feature>
<dbReference type="GO" id="GO:0015074">
    <property type="term" value="P:DNA integration"/>
    <property type="evidence" value="ECO:0007669"/>
    <property type="project" value="InterPro"/>
</dbReference>
<keyword evidence="2" id="KW-0175">Coiled coil</keyword>
<proteinExistence type="predicted"/>